<evidence type="ECO:0000313" key="9">
    <source>
        <dbReference type="EMBL" id="KAG7161314.1"/>
    </source>
</evidence>
<reference evidence="9" key="1">
    <citation type="journal article" date="2021" name="Sci. Adv.">
        <title>The American lobster genome reveals insights on longevity, neural, and immune adaptations.</title>
        <authorList>
            <person name="Polinski J.M."/>
            <person name="Zimin A.V."/>
            <person name="Clark K.F."/>
            <person name="Kohn A.B."/>
            <person name="Sadowski N."/>
            <person name="Timp W."/>
            <person name="Ptitsyn A."/>
            <person name="Khanna P."/>
            <person name="Romanova D.Y."/>
            <person name="Williams P."/>
            <person name="Greenwood S.J."/>
            <person name="Moroz L.L."/>
            <person name="Walt D.R."/>
            <person name="Bodnar A.G."/>
        </authorList>
    </citation>
    <scope>NUCLEOTIDE SEQUENCE</scope>
    <source>
        <strain evidence="9">GMGI-L3</strain>
    </source>
</reference>
<evidence type="ECO:0000259" key="8">
    <source>
        <dbReference type="Pfam" id="PF00327"/>
    </source>
</evidence>
<protein>
    <recommendedName>
        <fullName evidence="4">Large ribosomal subunit protein uL30</fullName>
    </recommendedName>
    <alternativeName>
        <fullName evidence="5">60S ribosomal protein L7</fullName>
    </alternativeName>
</protein>
<dbReference type="InterPro" id="IPR016082">
    <property type="entry name" value="Ribosomal_uL30_ferredoxin-like"/>
</dbReference>
<organism evidence="9 10">
    <name type="scientific">Homarus americanus</name>
    <name type="common">American lobster</name>
    <dbReference type="NCBI Taxonomy" id="6706"/>
    <lineage>
        <taxon>Eukaryota</taxon>
        <taxon>Metazoa</taxon>
        <taxon>Ecdysozoa</taxon>
        <taxon>Arthropoda</taxon>
        <taxon>Crustacea</taxon>
        <taxon>Multicrustacea</taxon>
        <taxon>Malacostraca</taxon>
        <taxon>Eumalacostraca</taxon>
        <taxon>Eucarida</taxon>
        <taxon>Decapoda</taxon>
        <taxon>Pleocyemata</taxon>
        <taxon>Astacidea</taxon>
        <taxon>Nephropoidea</taxon>
        <taxon>Nephropidae</taxon>
        <taxon>Homarus</taxon>
    </lineage>
</organism>
<dbReference type="PROSITE" id="PS00634">
    <property type="entry name" value="RIBOSOMAL_L30"/>
    <property type="match status" value="1"/>
</dbReference>
<keyword evidence="2 9" id="KW-0689">Ribosomal protein</keyword>
<dbReference type="InterPro" id="IPR018038">
    <property type="entry name" value="Ribosomal_uL30_CS"/>
</dbReference>
<dbReference type="InterPro" id="IPR036919">
    <property type="entry name" value="Ribo_uL30_ferredoxin-like_sf"/>
</dbReference>
<dbReference type="AlphaFoldDB" id="A0A8J5MRW9"/>
<dbReference type="SUPFAM" id="SSF55129">
    <property type="entry name" value="Ribosomal protein L30p/L7e"/>
    <property type="match status" value="1"/>
</dbReference>
<dbReference type="GO" id="GO:0000463">
    <property type="term" value="P:maturation of LSU-rRNA from tricistronic rRNA transcript (SSU-rRNA, 5.8S rRNA, LSU-rRNA)"/>
    <property type="evidence" value="ECO:0007669"/>
    <property type="project" value="TreeGrafter"/>
</dbReference>
<comment type="similarity">
    <text evidence="1">Belongs to the universal ribosomal protein uL30 family.</text>
</comment>
<dbReference type="PANTHER" id="PTHR11524">
    <property type="entry name" value="60S RIBOSOMAL PROTEIN L7"/>
    <property type="match status" value="1"/>
</dbReference>
<proteinExistence type="inferred from homology"/>
<evidence type="ECO:0000256" key="3">
    <source>
        <dbReference type="ARBA" id="ARBA00023274"/>
    </source>
</evidence>
<dbReference type="FunFam" id="3.30.1390.20:FF:000003">
    <property type="entry name" value="60S ribosomal protein L7"/>
    <property type="match status" value="1"/>
</dbReference>
<feature type="non-terminal residue" evidence="9">
    <location>
        <position position="1"/>
    </location>
</feature>
<sequence length="270" mass="30894">ESKAAPANRVRQRKKRPTDPALRKKVAPTARKVAPPSAKPKKVVVPSKIKLKTKPLPRPKKIAPKPKTDAGKKLPAVPEVLLKRRKRRSVQKKTRITAVIQAKKALKAKRFNIFRRAESVNQIHPKVRKVLQLFRLLQINNGVFVKLNKATINMLRIAEPFIAWGYPNLKSVKDLVYKRGFAKVNRRRVPLTDNRIIEDNLKSKEIICMEDVVHEIYTVGEEFQAVTNFLWPFKLNNPTGGWRKKTTHFVEGGAFGNREDQVNTLLAKMI</sequence>
<evidence type="ECO:0000256" key="1">
    <source>
        <dbReference type="ARBA" id="ARBA00007594"/>
    </source>
</evidence>
<evidence type="ECO:0000256" key="6">
    <source>
        <dbReference type="ARBA" id="ARBA00055388"/>
    </source>
</evidence>
<dbReference type="PANTHER" id="PTHR11524:SF16">
    <property type="entry name" value="LARGE RIBOSOMAL SUBUNIT PROTEIN UL30"/>
    <property type="match status" value="1"/>
</dbReference>
<dbReference type="GO" id="GO:0022625">
    <property type="term" value="C:cytosolic large ribosomal subunit"/>
    <property type="evidence" value="ECO:0007669"/>
    <property type="project" value="TreeGrafter"/>
</dbReference>
<evidence type="ECO:0000313" key="10">
    <source>
        <dbReference type="Proteomes" id="UP000747542"/>
    </source>
</evidence>
<dbReference type="InterPro" id="IPR039699">
    <property type="entry name" value="Ribosomal_uL30"/>
</dbReference>
<dbReference type="GO" id="GO:0003723">
    <property type="term" value="F:RNA binding"/>
    <property type="evidence" value="ECO:0007669"/>
    <property type="project" value="TreeGrafter"/>
</dbReference>
<comment type="function">
    <text evidence="6">Binds to G-rich structures in 28S rRNA and in mRNAs. Plays a regulatory role in the translation apparatus; inhibits cell-free translation of mRNAs.</text>
</comment>
<feature type="compositionally biased region" description="Basic residues" evidence="7">
    <location>
        <begin position="49"/>
        <end position="64"/>
    </location>
</feature>
<dbReference type="EMBL" id="JAHLQT010029514">
    <property type="protein sequence ID" value="KAG7161314.1"/>
    <property type="molecule type" value="Genomic_DNA"/>
</dbReference>
<dbReference type="FunFam" id="3.30.1390.20:FF:000002">
    <property type="entry name" value="60S ribosomal protein L7"/>
    <property type="match status" value="1"/>
</dbReference>
<feature type="region of interest" description="Disordered" evidence="7">
    <location>
        <begin position="1"/>
        <end position="72"/>
    </location>
</feature>
<dbReference type="GO" id="GO:0003735">
    <property type="term" value="F:structural constituent of ribosome"/>
    <property type="evidence" value="ECO:0007669"/>
    <property type="project" value="TreeGrafter"/>
</dbReference>
<evidence type="ECO:0000256" key="2">
    <source>
        <dbReference type="ARBA" id="ARBA00022980"/>
    </source>
</evidence>
<keyword evidence="10" id="KW-1185">Reference proteome</keyword>
<feature type="domain" description="Large ribosomal subunit protein uL30-like ferredoxin-like fold" evidence="8">
    <location>
        <begin position="117"/>
        <end position="162"/>
    </location>
</feature>
<keyword evidence="3" id="KW-0687">Ribonucleoprotein</keyword>
<evidence type="ECO:0000256" key="7">
    <source>
        <dbReference type="SAM" id="MobiDB-lite"/>
    </source>
</evidence>
<name>A0A8J5MRW9_HOMAM</name>
<dbReference type="Pfam" id="PF00327">
    <property type="entry name" value="Ribosomal_L30"/>
    <property type="match status" value="1"/>
</dbReference>
<comment type="caution">
    <text evidence="9">The sequence shown here is derived from an EMBL/GenBank/DDBJ whole genome shotgun (WGS) entry which is preliminary data.</text>
</comment>
<accession>A0A8J5MRW9</accession>
<evidence type="ECO:0000256" key="5">
    <source>
        <dbReference type="ARBA" id="ARBA00041271"/>
    </source>
</evidence>
<dbReference type="CDD" id="cd01657">
    <property type="entry name" value="Ribosomal_L7_archeal_euk"/>
    <property type="match status" value="1"/>
</dbReference>
<dbReference type="Proteomes" id="UP000747542">
    <property type="component" value="Unassembled WGS sequence"/>
</dbReference>
<gene>
    <name evidence="9" type="primary">Rpl7-L</name>
    <name evidence="9" type="ORF">Hamer_G023059</name>
</gene>
<dbReference type="Gene3D" id="3.30.1390.20">
    <property type="entry name" value="Ribosomal protein L30, ferredoxin-like fold domain"/>
    <property type="match status" value="1"/>
</dbReference>
<evidence type="ECO:0000256" key="4">
    <source>
        <dbReference type="ARBA" id="ARBA00040575"/>
    </source>
</evidence>
<dbReference type="InterPro" id="IPR035808">
    <property type="entry name" value="Ribosomal_uL30_euk_arc"/>
</dbReference>